<dbReference type="EMBL" id="JAVRRA010028733">
    <property type="protein sequence ID" value="KAK5029110.1"/>
    <property type="molecule type" value="Genomic_DNA"/>
</dbReference>
<feature type="non-terminal residue" evidence="2">
    <location>
        <position position="1"/>
    </location>
</feature>
<dbReference type="PANTHER" id="PTHR21090:SF27">
    <property type="entry name" value="QUINATE REPRESSOR PROTEIN"/>
    <property type="match status" value="1"/>
</dbReference>
<evidence type="ECO:0000313" key="2">
    <source>
        <dbReference type="EMBL" id="KAK5029110.1"/>
    </source>
</evidence>
<evidence type="ECO:0000313" key="3">
    <source>
        <dbReference type="Proteomes" id="UP001357485"/>
    </source>
</evidence>
<dbReference type="InterPro" id="IPR041121">
    <property type="entry name" value="SDH_C"/>
</dbReference>
<gene>
    <name evidence="2" type="primary">QA1S</name>
    <name evidence="2" type="ORF">LTR16_012152</name>
</gene>
<comment type="caution">
    <text evidence="2">The sequence shown here is derived from an EMBL/GenBank/DDBJ whole genome shotgun (WGS) entry which is preliminary data.</text>
</comment>
<organism evidence="2 3">
    <name type="scientific">Cryomyces antarcticus</name>
    <dbReference type="NCBI Taxonomy" id="329879"/>
    <lineage>
        <taxon>Eukaryota</taxon>
        <taxon>Fungi</taxon>
        <taxon>Dikarya</taxon>
        <taxon>Ascomycota</taxon>
        <taxon>Pezizomycotina</taxon>
        <taxon>Dothideomycetes</taxon>
        <taxon>Dothideomycetes incertae sedis</taxon>
        <taxon>Cryomyces</taxon>
    </lineage>
</organism>
<reference evidence="2 3" key="1">
    <citation type="submission" date="2023-08" db="EMBL/GenBank/DDBJ databases">
        <title>Black Yeasts Isolated from many extreme environments.</title>
        <authorList>
            <person name="Coleine C."/>
            <person name="Stajich J.E."/>
            <person name="Selbmann L."/>
        </authorList>
    </citation>
    <scope>NUCLEOTIDE SEQUENCE [LARGE SCALE GENOMIC DNA]</scope>
    <source>
        <strain evidence="2 3">CCFEE 536</strain>
    </source>
</reference>
<dbReference type="PANTHER" id="PTHR21090">
    <property type="entry name" value="AROM/DEHYDROQUINATE SYNTHASE"/>
    <property type="match status" value="1"/>
</dbReference>
<accession>A0ABR0IT83</accession>
<dbReference type="Gene3D" id="3.40.50.720">
    <property type="entry name" value="NAD(P)-binding Rossmann-like Domain"/>
    <property type="match status" value="1"/>
</dbReference>
<name>A0ABR0IT83_9PEZI</name>
<dbReference type="Pfam" id="PF18317">
    <property type="entry name" value="SDH_C"/>
    <property type="match status" value="1"/>
</dbReference>
<feature type="domain" description="SDH C-terminal" evidence="1">
    <location>
        <begin position="14"/>
        <end position="44"/>
    </location>
</feature>
<evidence type="ECO:0000259" key="1">
    <source>
        <dbReference type="Pfam" id="PF18317"/>
    </source>
</evidence>
<dbReference type="InterPro" id="IPR036291">
    <property type="entry name" value="NAD(P)-bd_dom_sf"/>
</dbReference>
<keyword evidence="3" id="KW-1185">Reference proteome</keyword>
<dbReference type="SUPFAM" id="SSF51735">
    <property type="entry name" value="NAD(P)-binding Rossmann-fold domains"/>
    <property type="match status" value="1"/>
</dbReference>
<sequence>IRAEAHRGWIAIDGLDLLPEQGFAQFELFTGRRAPRQLMRKEVLRNYRNEEGQRDVDMLQSRIDRLEDQT</sequence>
<proteinExistence type="predicted"/>
<dbReference type="Proteomes" id="UP001357485">
    <property type="component" value="Unassembled WGS sequence"/>
</dbReference>
<protein>
    <submittedName>
        <fullName evidence="2">Quinate repressor protein</fullName>
    </submittedName>
</protein>